<dbReference type="EMBL" id="CP086322">
    <property type="protein sequence ID" value="UQA91494.1"/>
    <property type="molecule type" value="Genomic_DNA"/>
</dbReference>
<accession>A0ABY4M149</accession>
<dbReference type="RefSeq" id="WP_248862319.1">
    <property type="nucleotide sequence ID" value="NZ_CP086322.1"/>
</dbReference>
<evidence type="ECO:0000256" key="1">
    <source>
        <dbReference type="SAM" id="MobiDB-lite"/>
    </source>
</evidence>
<reference evidence="3" key="1">
    <citation type="submission" date="2021-10" db="EMBL/GenBank/DDBJ databases">
        <title>Streptomyces nigrumlapis sp.nov.,an antimicrobial producing actinobacterium isolated from Black Gobi rocks.</title>
        <authorList>
            <person name="Wen Y."/>
            <person name="Zhang W."/>
            <person name="Liu X.G."/>
        </authorList>
    </citation>
    <scope>NUCLEOTIDE SEQUENCE</scope>
    <source>
        <strain evidence="3">ST13-2-2</strain>
    </source>
</reference>
<evidence type="ECO:0000256" key="2">
    <source>
        <dbReference type="SAM" id="SignalP"/>
    </source>
</evidence>
<feature type="chain" id="PRO_5047193781" evidence="2">
    <location>
        <begin position="34"/>
        <end position="73"/>
    </location>
</feature>
<feature type="region of interest" description="Disordered" evidence="1">
    <location>
        <begin position="29"/>
        <end position="73"/>
    </location>
</feature>
<name>A0ABY4M149_9ACTN</name>
<evidence type="ECO:0000313" key="4">
    <source>
        <dbReference type="Proteomes" id="UP000830115"/>
    </source>
</evidence>
<keyword evidence="4" id="KW-1185">Reference proteome</keyword>
<protein>
    <submittedName>
        <fullName evidence="3">Uncharacterized protein</fullName>
    </submittedName>
</protein>
<keyword evidence="2" id="KW-0732">Signal</keyword>
<feature type="compositionally biased region" description="Polar residues" evidence="1">
    <location>
        <begin position="62"/>
        <end position="73"/>
    </location>
</feature>
<proteinExistence type="predicted"/>
<sequence>MRTRSPRHVTPAMVAASALAAGLLISAAGSGGAADATHRSTSRPTSHTAAGGALASEPGTPRTVSSGWSSPGA</sequence>
<gene>
    <name evidence="3" type="ORF">K9S39_06080</name>
</gene>
<dbReference type="Proteomes" id="UP000830115">
    <property type="component" value="Chromosome"/>
</dbReference>
<feature type="signal peptide" evidence="2">
    <location>
        <begin position="1"/>
        <end position="33"/>
    </location>
</feature>
<organism evidence="3 4">
    <name type="scientific">Streptomyces halobius</name>
    <dbReference type="NCBI Taxonomy" id="2879846"/>
    <lineage>
        <taxon>Bacteria</taxon>
        <taxon>Bacillati</taxon>
        <taxon>Actinomycetota</taxon>
        <taxon>Actinomycetes</taxon>
        <taxon>Kitasatosporales</taxon>
        <taxon>Streptomycetaceae</taxon>
        <taxon>Streptomyces</taxon>
    </lineage>
</organism>
<evidence type="ECO:0000313" key="3">
    <source>
        <dbReference type="EMBL" id="UQA91494.1"/>
    </source>
</evidence>